<comment type="caution">
    <text evidence="1">The sequence shown here is derived from an EMBL/GenBank/DDBJ whole genome shotgun (WGS) entry which is preliminary data.</text>
</comment>
<organism evidence="1 2">
    <name type="scientific">Pangasianodon gigas</name>
    <name type="common">Mekong giant catfish</name>
    <name type="synonym">Pangasius gigas</name>
    <dbReference type="NCBI Taxonomy" id="30993"/>
    <lineage>
        <taxon>Eukaryota</taxon>
        <taxon>Metazoa</taxon>
        <taxon>Chordata</taxon>
        <taxon>Craniata</taxon>
        <taxon>Vertebrata</taxon>
        <taxon>Euteleostomi</taxon>
        <taxon>Actinopterygii</taxon>
        <taxon>Neopterygii</taxon>
        <taxon>Teleostei</taxon>
        <taxon>Ostariophysi</taxon>
        <taxon>Siluriformes</taxon>
        <taxon>Pangasiidae</taxon>
        <taxon>Pangasianodon</taxon>
    </lineage>
</organism>
<proteinExistence type="predicted"/>
<protein>
    <submittedName>
        <fullName evidence="1">Uncharacterized protein</fullName>
    </submittedName>
</protein>
<sequence length="1018" mass="115979">MKLVTAGAGDETVMADGELSLIDKDISSLLEVPLKPTITSLNLHCNRLSKIEGLTTAWHIRHLDLSANHVARIEGLGALSSLRTLNLSCNSITKVEGLNGLVNLTRLNLAYNQINDLTGLLYLHGTEYKLKHLQLHSNRLDNMNHLLQCMVGLHNLRDVTLSMDGADNPVCRLPGYRDKVLQPLQQISTLDGEDRLGKPTAPGDESPMDIPGLEDFLEFLISTDTSVSVEPTDAPLPTPRIDEVLTQFRHRNRVLNTPAETPVQECSIRGDSATGNQINELRIKKLEQQVSQLFQKAPVADGPNASSALQSVVRKAKRDTDLTSESEYDSAKENLQHSRVRRPKITTTKKLVKGKHSDSEASAQKHRSLKLTAGSGQKAAVQTVRVTETTKKGLRTCQATLDKSSNHTQQETYRVIVEERDQERERRWKAEQAVKKLTEQVKELQTRTTEEKELQSLALHTTDRLKELLMKERSERTALQARVEELEERCANAAQQLEQQRSHEAQYKDALHSLQESVSQQEALRARQQVEEMKLKQELENKCAVLKREVEILRASLRQHKDKLQQLQELLTSREEAHRKELASRLIPGGAEFREAVAKEVGAVEQRHTQRHSEMEQKLVDARQQYATLEDEFRMALTIEANRFSEVKEGFQQVSAELSEVKTALTASQQREKQSRSLVQELTAMVKEQKTRIADLIKSKRDAVTELKARVRTLEAGAEEDRRLSVQLELLKKDKSKLLSQLTAQETVIEGLRAERRLWGQELAQQGASLAQDRGRLEAKIEVLTTELESQKKQNQRDNDSLKIKTKIVDDQTETIRKLKEAVQERDEQLRALREENLQIQRKFQKELEGEMASAAELRDAVDKLSLRKDELKQQLLDKEAEIDELKDAYSASSRKWQDKADLLTKLECQVKRMKEGFDAKEKALLEERDKTARAHKAAVEKLHCVDDAFRRQLESLQASHQAELLRLANDKQKQIEQANQRVLQVEDEMRQLLEETESNKMAVEEKMRRLTNVLKEF</sequence>
<keyword evidence="2" id="KW-1185">Reference proteome</keyword>
<evidence type="ECO:0000313" key="2">
    <source>
        <dbReference type="Proteomes" id="UP000829447"/>
    </source>
</evidence>
<gene>
    <name evidence="1" type="ORF">PGIGA_G00206060</name>
</gene>
<accession>A0ACC5WG33</accession>
<dbReference type="EMBL" id="CM040457">
    <property type="protein sequence ID" value="MCI4377661.1"/>
    <property type="molecule type" value="Genomic_DNA"/>
</dbReference>
<evidence type="ECO:0000313" key="1">
    <source>
        <dbReference type="EMBL" id="MCI4377661.1"/>
    </source>
</evidence>
<name>A0ACC5WG33_PANGG</name>
<reference evidence="1 2" key="1">
    <citation type="journal article" date="2022" name="bioRxiv">
        <title>An ancient truncated duplication of the anti-Mullerian hormone receptor type 2 gene is a potential conserved master sex determinant in the Pangasiidae catfish family.</title>
        <authorList>
            <person name="Wen M."/>
            <person name="Pan Q."/>
            <person name="Jouanno E."/>
            <person name="Montfort J."/>
            <person name="Zahm M."/>
            <person name="Cabau C."/>
            <person name="Klopp C."/>
            <person name="Iampietro C."/>
            <person name="Roques C."/>
            <person name="Bouchez O."/>
            <person name="Castinel A."/>
            <person name="Donnadieu C."/>
            <person name="Parrinello H."/>
            <person name="Poncet C."/>
            <person name="Belmonte E."/>
            <person name="Gautier V."/>
            <person name="Avarre J.-C."/>
            <person name="Dugue R."/>
            <person name="Gustiano R."/>
            <person name="Ha T.T.T."/>
            <person name="Campet M."/>
            <person name="Sriphairoj K."/>
            <person name="Ribolli J."/>
            <person name="de Almeida F.L."/>
            <person name="Desvignes T."/>
            <person name="Postlethwait J.H."/>
            <person name="Bucao C.F."/>
            <person name="Robinson-Rechavi M."/>
            <person name="Bobe J."/>
            <person name="Herpin A."/>
            <person name="Guiguen Y."/>
        </authorList>
    </citation>
    <scope>NUCLEOTIDE SEQUENCE [LARGE SCALE GENOMIC DNA]</scope>
    <source>
        <strain evidence="1">YG-Dec2019</strain>
    </source>
</reference>
<dbReference type="Proteomes" id="UP000829447">
    <property type="component" value="Linkage Group LG4"/>
</dbReference>